<dbReference type="Gene3D" id="1.10.10.60">
    <property type="entry name" value="Homeodomain-like"/>
    <property type="match status" value="1"/>
</dbReference>
<dbReference type="InterPro" id="IPR050204">
    <property type="entry name" value="AraC_XylS_family_regulators"/>
</dbReference>
<reference evidence="5 6" key="1">
    <citation type="submission" date="2024-06" db="EMBL/GenBank/DDBJ databases">
        <title>The Natural Products Discovery Center: Release of the First 8490 Sequenced Strains for Exploring Actinobacteria Biosynthetic Diversity.</title>
        <authorList>
            <person name="Kalkreuter E."/>
            <person name="Kautsar S.A."/>
            <person name="Yang D."/>
            <person name="Bader C.D."/>
            <person name="Teijaro C.N."/>
            <person name="Fluegel L."/>
            <person name="Davis C.M."/>
            <person name="Simpson J.R."/>
            <person name="Lauterbach L."/>
            <person name="Steele A.D."/>
            <person name="Gui C."/>
            <person name="Meng S."/>
            <person name="Li G."/>
            <person name="Viehrig K."/>
            <person name="Ye F."/>
            <person name="Su P."/>
            <person name="Kiefer A.F."/>
            <person name="Nichols A."/>
            <person name="Cepeda A.J."/>
            <person name="Yan W."/>
            <person name="Fan B."/>
            <person name="Jiang Y."/>
            <person name="Adhikari A."/>
            <person name="Zheng C.-J."/>
            <person name="Schuster L."/>
            <person name="Cowan T.M."/>
            <person name="Smanski M.J."/>
            <person name="Chevrette M.G."/>
            <person name="De Carvalho L.P.S."/>
            <person name="Shen B."/>
        </authorList>
    </citation>
    <scope>NUCLEOTIDE SEQUENCE [LARGE SCALE GENOMIC DNA]</scope>
    <source>
        <strain evidence="5 6">NPDC019583</strain>
    </source>
</reference>
<evidence type="ECO:0000256" key="2">
    <source>
        <dbReference type="ARBA" id="ARBA00023125"/>
    </source>
</evidence>
<name>A0ABV2Y7T4_9ACTN</name>
<accession>A0ABV2Y7T4</accession>
<evidence type="ECO:0000256" key="3">
    <source>
        <dbReference type="ARBA" id="ARBA00023163"/>
    </source>
</evidence>
<protein>
    <submittedName>
        <fullName evidence="5">AraC family transcriptional regulator</fullName>
    </submittedName>
</protein>
<dbReference type="PANTHER" id="PTHR46796">
    <property type="entry name" value="HTH-TYPE TRANSCRIPTIONAL ACTIVATOR RHAS-RELATED"/>
    <property type="match status" value="1"/>
</dbReference>
<organism evidence="5 6">
    <name type="scientific">Streptomyces olindensis</name>
    <dbReference type="NCBI Taxonomy" id="358823"/>
    <lineage>
        <taxon>Bacteria</taxon>
        <taxon>Bacillati</taxon>
        <taxon>Actinomycetota</taxon>
        <taxon>Actinomycetes</taxon>
        <taxon>Kitasatosporales</taxon>
        <taxon>Streptomycetaceae</taxon>
        <taxon>Streptomyces</taxon>
    </lineage>
</organism>
<gene>
    <name evidence="5" type="ORF">ABZ568_38950</name>
</gene>
<evidence type="ECO:0000259" key="4">
    <source>
        <dbReference type="PROSITE" id="PS01124"/>
    </source>
</evidence>
<evidence type="ECO:0000313" key="5">
    <source>
        <dbReference type="EMBL" id="MEU2272321.1"/>
    </source>
</evidence>
<dbReference type="Pfam" id="PF20240">
    <property type="entry name" value="DUF6597"/>
    <property type="match status" value="1"/>
</dbReference>
<feature type="domain" description="HTH araC/xylS-type" evidence="4">
    <location>
        <begin position="182"/>
        <end position="282"/>
    </location>
</feature>
<keyword evidence="2" id="KW-0238">DNA-binding</keyword>
<keyword evidence="3" id="KW-0804">Transcription</keyword>
<dbReference type="Proteomes" id="UP001550603">
    <property type="component" value="Unassembled WGS sequence"/>
</dbReference>
<comment type="caution">
    <text evidence="5">The sequence shown here is derived from an EMBL/GenBank/DDBJ whole genome shotgun (WGS) entry which is preliminary data.</text>
</comment>
<sequence length="294" mass="30998">MAHTGGPATGGTAAPGALAGERPVALTVRPAAPALGPLIGALGYVEGRFPHSAELALPTGGAQLLVNLDGDALSSSPLRGADRRTGGAAVQGPYSEPALIDPAQQRAVVWVAFRPAGAYPFLPAPVSAVRDQLVGLDELWGTDGAVLRERLLTARAADGPRACLRELERTLLRQAGRPLEPDPAVRLAAALLDRGTPVGEVADRLGRTPRRLSRDCAEQLGLTPKRYARVRRFQRLLRRVNTGRGAPDWAALAADCGYHDQAHLIHEFRALAGITPSAYAPRSPLERNHVPLAG</sequence>
<dbReference type="SMART" id="SM00342">
    <property type="entry name" value="HTH_ARAC"/>
    <property type="match status" value="1"/>
</dbReference>
<keyword evidence="6" id="KW-1185">Reference proteome</keyword>
<dbReference type="EMBL" id="JBEYBN010000102">
    <property type="protein sequence ID" value="MEU2272321.1"/>
    <property type="molecule type" value="Genomic_DNA"/>
</dbReference>
<proteinExistence type="predicted"/>
<dbReference type="PANTHER" id="PTHR46796:SF15">
    <property type="entry name" value="BLL1074 PROTEIN"/>
    <property type="match status" value="1"/>
</dbReference>
<evidence type="ECO:0000256" key="1">
    <source>
        <dbReference type="ARBA" id="ARBA00023015"/>
    </source>
</evidence>
<dbReference type="Pfam" id="PF12833">
    <property type="entry name" value="HTH_18"/>
    <property type="match status" value="1"/>
</dbReference>
<keyword evidence="1" id="KW-0805">Transcription regulation</keyword>
<evidence type="ECO:0000313" key="6">
    <source>
        <dbReference type="Proteomes" id="UP001550603"/>
    </source>
</evidence>
<dbReference type="PROSITE" id="PS01124">
    <property type="entry name" value="HTH_ARAC_FAMILY_2"/>
    <property type="match status" value="1"/>
</dbReference>
<dbReference type="InterPro" id="IPR046532">
    <property type="entry name" value="DUF6597"/>
</dbReference>
<dbReference type="RefSeq" id="WP_359794548.1">
    <property type="nucleotide sequence ID" value="NZ_JBEYBN010000102.1"/>
</dbReference>
<dbReference type="InterPro" id="IPR018060">
    <property type="entry name" value="HTH_AraC"/>
</dbReference>